<dbReference type="InterPro" id="IPR023210">
    <property type="entry name" value="NADP_OxRdtase_dom"/>
</dbReference>
<dbReference type="GO" id="GO:0016491">
    <property type="term" value="F:oxidoreductase activity"/>
    <property type="evidence" value="ECO:0007669"/>
    <property type="project" value="UniProtKB-KW"/>
</dbReference>
<sequence>MPPQMQLPTRKLGRYGPDVSAPGYGTMGLSVFYGPPPPDEQRFEVLDYVYQTGCTFWDSSDLYGDSEELIGKWFARTGVRNEIFLATKFARTDEFAEDDDGQCIKDACNRSLQRLGIKTIDLYYLHRIERYMPIEKAVAALADLQREGKIRYLGLSDCSAAALRAACQIHHIAAAQVEYSPYKLDIEKNGFLQTARELGVAIIAYSPLGRGLLGGQIRSREDLSTDDLRRTLTRFGPEKFRKNLKLYEVLSALGEQKGCHASTLVLAWLMAQGSDIIPIPGTTKTRNVQLNEQSVMLQLDPDEIKKIRYEIENAELVGQDLPDGHTGSIMGQNELRQGDYLISADPLVTCEGLYDLMILEDTADAIP</sequence>
<evidence type="ECO:0000259" key="2">
    <source>
        <dbReference type="Pfam" id="PF00248"/>
    </source>
</evidence>
<evidence type="ECO:0000313" key="4">
    <source>
        <dbReference type="Proteomes" id="UP000018001"/>
    </source>
</evidence>
<dbReference type="InterPro" id="IPR036812">
    <property type="entry name" value="NAD(P)_OxRdtase_dom_sf"/>
</dbReference>
<name>V5G6W3_BYSSN</name>
<dbReference type="AlphaFoldDB" id="V5G6W3"/>
<dbReference type="SUPFAM" id="SSF51430">
    <property type="entry name" value="NAD(P)-linked oxidoreductase"/>
    <property type="match status" value="1"/>
</dbReference>
<feature type="domain" description="NADP-dependent oxidoreductase" evidence="2">
    <location>
        <begin position="23"/>
        <end position="308"/>
    </location>
</feature>
<dbReference type="EMBL" id="BAUL01000170">
    <property type="protein sequence ID" value="GAD96607.1"/>
    <property type="molecule type" value="Genomic_DNA"/>
</dbReference>
<dbReference type="eggNOG" id="KOG1575">
    <property type="taxonomic scope" value="Eukaryota"/>
</dbReference>
<dbReference type="Gene3D" id="3.20.20.100">
    <property type="entry name" value="NADP-dependent oxidoreductase domain"/>
    <property type="match status" value="1"/>
</dbReference>
<dbReference type="GO" id="GO:0005737">
    <property type="term" value="C:cytoplasm"/>
    <property type="evidence" value="ECO:0007669"/>
    <property type="project" value="TreeGrafter"/>
</dbReference>
<reference evidence="4" key="1">
    <citation type="journal article" date="2014" name="Genome Announc.">
        <title>Draft genome sequence of the formaldehyde-resistant fungus Byssochlamys spectabilis No. 5 (anamorph Paecilomyces variotii No. 5) (NBRC109023).</title>
        <authorList>
            <person name="Oka T."/>
            <person name="Ekino K."/>
            <person name="Fukuda K."/>
            <person name="Nomura Y."/>
        </authorList>
    </citation>
    <scope>NUCLEOTIDE SEQUENCE [LARGE SCALE GENOMIC DNA]</scope>
    <source>
        <strain evidence="4">No. 5 / NBRC 109023</strain>
    </source>
</reference>
<keyword evidence="1" id="KW-0560">Oxidoreductase</keyword>
<dbReference type="InParanoid" id="V5G6W3"/>
<protein>
    <recommendedName>
        <fullName evidence="2">NADP-dependent oxidoreductase domain-containing protein</fullName>
    </recommendedName>
</protein>
<dbReference type="InterPro" id="IPR050791">
    <property type="entry name" value="Aldo-Keto_reductase"/>
</dbReference>
<evidence type="ECO:0000313" key="3">
    <source>
        <dbReference type="EMBL" id="GAD96607.1"/>
    </source>
</evidence>
<dbReference type="HOGENOM" id="CLU_023205_2_1_1"/>
<organism evidence="3 4">
    <name type="scientific">Byssochlamys spectabilis (strain No. 5 / NBRC 109023)</name>
    <name type="common">Paecilomyces variotii</name>
    <dbReference type="NCBI Taxonomy" id="1356009"/>
    <lineage>
        <taxon>Eukaryota</taxon>
        <taxon>Fungi</taxon>
        <taxon>Dikarya</taxon>
        <taxon>Ascomycota</taxon>
        <taxon>Pezizomycotina</taxon>
        <taxon>Eurotiomycetes</taxon>
        <taxon>Eurotiomycetidae</taxon>
        <taxon>Eurotiales</taxon>
        <taxon>Thermoascaceae</taxon>
        <taxon>Paecilomyces</taxon>
    </lineage>
</organism>
<dbReference type="Proteomes" id="UP000018001">
    <property type="component" value="Unassembled WGS sequence"/>
</dbReference>
<dbReference type="OrthoDB" id="37537at2759"/>
<dbReference type="PANTHER" id="PTHR43625">
    <property type="entry name" value="AFLATOXIN B1 ALDEHYDE REDUCTASE"/>
    <property type="match status" value="1"/>
</dbReference>
<gene>
    <name evidence="3" type="ORF">PVAR5_5268</name>
</gene>
<proteinExistence type="predicted"/>
<comment type="caution">
    <text evidence="3">The sequence shown here is derived from an EMBL/GenBank/DDBJ whole genome shotgun (WGS) entry which is preliminary data.</text>
</comment>
<dbReference type="PANTHER" id="PTHR43625:SF40">
    <property type="entry name" value="ALDO-KETO REDUCTASE YAKC [NADP(+)]"/>
    <property type="match status" value="1"/>
</dbReference>
<evidence type="ECO:0000256" key="1">
    <source>
        <dbReference type="ARBA" id="ARBA00023002"/>
    </source>
</evidence>
<dbReference type="Pfam" id="PF00248">
    <property type="entry name" value="Aldo_ket_red"/>
    <property type="match status" value="1"/>
</dbReference>
<accession>V5G6W3</accession>
<keyword evidence="4" id="KW-1185">Reference proteome</keyword>